<dbReference type="EMBL" id="JAPDRK010000009">
    <property type="protein sequence ID" value="KAJ9608908.1"/>
    <property type="molecule type" value="Genomic_DNA"/>
</dbReference>
<protein>
    <submittedName>
        <fullName evidence="2">Uncharacterized protein</fullName>
    </submittedName>
</protein>
<dbReference type="Proteomes" id="UP001172673">
    <property type="component" value="Unassembled WGS sequence"/>
</dbReference>
<accession>A0AA39CHY5</accession>
<evidence type="ECO:0000313" key="2">
    <source>
        <dbReference type="EMBL" id="KAJ9608908.1"/>
    </source>
</evidence>
<feature type="compositionally biased region" description="Pro residues" evidence="1">
    <location>
        <begin position="23"/>
        <end position="38"/>
    </location>
</feature>
<dbReference type="AlphaFoldDB" id="A0AA39CHY5"/>
<feature type="region of interest" description="Disordered" evidence="1">
    <location>
        <begin position="1"/>
        <end position="112"/>
    </location>
</feature>
<feature type="compositionally biased region" description="Basic and acidic residues" evidence="1">
    <location>
        <begin position="84"/>
        <end position="101"/>
    </location>
</feature>
<feature type="compositionally biased region" description="Basic and acidic residues" evidence="1">
    <location>
        <begin position="61"/>
        <end position="71"/>
    </location>
</feature>
<evidence type="ECO:0000256" key="1">
    <source>
        <dbReference type="SAM" id="MobiDB-lite"/>
    </source>
</evidence>
<keyword evidence="3" id="KW-1185">Reference proteome</keyword>
<sequence>MPNAMEKEKSNAVEKIIETEQPSEPPELPPPYVDPIPIPEKHQPSTTQQKDFSGHPGARGKPAEKDQKDAVGDIDGVAIGGTVLDKKEKAGGYAKEDHSDDSSDFMGVFRME</sequence>
<proteinExistence type="predicted"/>
<gene>
    <name evidence="2" type="ORF">H2200_006679</name>
</gene>
<comment type="caution">
    <text evidence="2">The sequence shown here is derived from an EMBL/GenBank/DDBJ whole genome shotgun (WGS) entry which is preliminary data.</text>
</comment>
<feature type="compositionally biased region" description="Basic and acidic residues" evidence="1">
    <location>
        <begin position="1"/>
        <end position="18"/>
    </location>
</feature>
<name>A0AA39CHY5_9EURO</name>
<reference evidence="2" key="1">
    <citation type="submission" date="2022-10" db="EMBL/GenBank/DDBJ databases">
        <title>Culturing micro-colonial fungi from biological soil crusts in the Mojave desert and describing Neophaeococcomyces mojavensis, and introducing the new genera and species Taxawa tesnikishii.</title>
        <authorList>
            <person name="Kurbessoian T."/>
            <person name="Stajich J.E."/>
        </authorList>
    </citation>
    <scope>NUCLEOTIDE SEQUENCE</scope>
    <source>
        <strain evidence="2">TK_41</strain>
    </source>
</reference>
<evidence type="ECO:0000313" key="3">
    <source>
        <dbReference type="Proteomes" id="UP001172673"/>
    </source>
</evidence>
<organism evidence="2 3">
    <name type="scientific">Cladophialophora chaetospira</name>
    <dbReference type="NCBI Taxonomy" id="386627"/>
    <lineage>
        <taxon>Eukaryota</taxon>
        <taxon>Fungi</taxon>
        <taxon>Dikarya</taxon>
        <taxon>Ascomycota</taxon>
        <taxon>Pezizomycotina</taxon>
        <taxon>Eurotiomycetes</taxon>
        <taxon>Chaetothyriomycetidae</taxon>
        <taxon>Chaetothyriales</taxon>
        <taxon>Herpotrichiellaceae</taxon>
        <taxon>Cladophialophora</taxon>
    </lineage>
</organism>